<dbReference type="Gene3D" id="3.60.10.10">
    <property type="entry name" value="Endonuclease/exonuclease/phosphatase"/>
    <property type="match status" value="1"/>
</dbReference>
<comment type="caution">
    <text evidence="2">The sequence shown here is derived from an EMBL/GenBank/DDBJ whole genome shotgun (WGS) entry which is preliminary data.</text>
</comment>
<gene>
    <name evidence="2" type="ORF">POM88_047268</name>
</gene>
<evidence type="ECO:0000313" key="3">
    <source>
        <dbReference type="Proteomes" id="UP001237642"/>
    </source>
</evidence>
<name>A0AAD8GTE3_9APIA</name>
<sequence length="262" mass="30700">MSLLVWNCRGLANPRTIRFLKEIVKHNRPSLIFLSETLVKKNKVDQFCKSIHYAGSFAVESQGRGGGLALIWKNEGGVEIKGSCNHYIDFEVYCEQVGRWRYTGYYGCPERSRRRESWRMLRELASRSNLPWCVIGDFNDMMFVNEKRGGRVQPRWLLDGFSEAVNACGLVDLGFKGCEFTWERSRGNTEWVQERLDRGLANKGWRSLFPEAEVQVLEVSTSDHLPLLLQLKRMVYVKKKKRFRFENMWIQEEECYSLIYNS</sequence>
<dbReference type="InterPro" id="IPR036691">
    <property type="entry name" value="Endo/exonu/phosph_ase_sf"/>
</dbReference>
<dbReference type="EMBL" id="JAUIZM010000011">
    <property type="protein sequence ID" value="KAK1354012.1"/>
    <property type="molecule type" value="Genomic_DNA"/>
</dbReference>
<dbReference type="GO" id="GO:0003824">
    <property type="term" value="F:catalytic activity"/>
    <property type="evidence" value="ECO:0007669"/>
    <property type="project" value="InterPro"/>
</dbReference>
<feature type="domain" description="Endonuclease/exonuclease/phosphatase" evidence="1">
    <location>
        <begin position="5"/>
        <end position="224"/>
    </location>
</feature>
<dbReference type="PANTHER" id="PTHR33710">
    <property type="entry name" value="BNAC02G09200D PROTEIN"/>
    <property type="match status" value="1"/>
</dbReference>
<dbReference type="InterPro" id="IPR005135">
    <property type="entry name" value="Endo/exonuclease/phosphatase"/>
</dbReference>
<reference evidence="2" key="1">
    <citation type="submission" date="2023-02" db="EMBL/GenBank/DDBJ databases">
        <title>Genome of toxic invasive species Heracleum sosnowskyi carries increased number of genes despite the absence of recent whole-genome duplications.</title>
        <authorList>
            <person name="Schelkunov M."/>
            <person name="Shtratnikova V."/>
            <person name="Makarenko M."/>
            <person name="Klepikova A."/>
            <person name="Omelchenko D."/>
            <person name="Novikova G."/>
            <person name="Obukhova E."/>
            <person name="Bogdanov V."/>
            <person name="Penin A."/>
            <person name="Logacheva M."/>
        </authorList>
    </citation>
    <scope>NUCLEOTIDE SEQUENCE</scope>
    <source>
        <strain evidence="2">Hsosn_3</strain>
        <tissue evidence="2">Leaf</tissue>
    </source>
</reference>
<accession>A0AAD8GTE3</accession>
<proteinExistence type="predicted"/>
<organism evidence="2 3">
    <name type="scientific">Heracleum sosnowskyi</name>
    <dbReference type="NCBI Taxonomy" id="360622"/>
    <lineage>
        <taxon>Eukaryota</taxon>
        <taxon>Viridiplantae</taxon>
        <taxon>Streptophyta</taxon>
        <taxon>Embryophyta</taxon>
        <taxon>Tracheophyta</taxon>
        <taxon>Spermatophyta</taxon>
        <taxon>Magnoliopsida</taxon>
        <taxon>eudicotyledons</taxon>
        <taxon>Gunneridae</taxon>
        <taxon>Pentapetalae</taxon>
        <taxon>asterids</taxon>
        <taxon>campanulids</taxon>
        <taxon>Apiales</taxon>
        <taxon>Apiaceae</taxon>
        <taxon>Apioideae</taxon>
        <taxon>apioid superclade</taxon>
        <taxon>Tordylieae</taxon>
        <taxon>Tordyliinae</taxon>
        <taxon>Heracleum</taxon>
    </lineage>
</organism>
<reference evidence="2" key="2">
    <citation type="submission" date="2023-05" db="EMBL/GenBank/DDBJ databases">
        <authorList>
            <person name="Schelkunov M.I."/>
        </authorList>
    </citation>
    <scope>NUCLEOTIDE SEQUENCE</scope>
    <source>
        <strain evidence="2">Hsosn_3</strain>
        <tissue evidence="2">Leaf</tissue>
    </source>
</reference>
<evidence type="ECO:0000313" key="2">
    <source>
        <dbReference type="EMBL" id="KAK1354012.1"/>
    </source>
</evidence>
<dbReference type="AlphaFoldDB" id="A0AAD8GTE3"/>
<keyword evidence="3" id="KW-1185">Reference proteome</keyword>
<evidence type="ECO:0000259" key="1">
    <source>
        <dbReference type="Pfam" id="PF03372"/>
    </source>
</evidence>
<dbReference type="Pfam" id="PF03372">
    <property type="entry name" value="Exo_endo_phos"/>
    <property type="match status" value="1"/>
</dbReference>
<protein>
    <recommendedName>
        <fullName evidence="1">Endonuclease/exonuclease/phosphatase domain-containing protein</fullName>
    </recommendedName>
</protein>
<dbReference type="SUPFAM" id="SSF56219">
    <property type="entry name" value="DNase I-like"/>
    <property type="match status" value="1"/>
</dbReference>
<dbReference type="PANTHER" id="PTHR33710:SF71">
    <property type="entry name" value="ENDONUCLEASE_EXONUCLEASE_PHOSPHATASE DOMAIN-CONTAINING PROTEIN"/>
    <property type="match status" value="1"/>
</dbReference>
<dbReference type="Proteomes" id="UP001237642">
    <property type="component" value="Unassembled WGS sequence"/>
</dbReference>